<dbReference type="Proteomes" id="UP000320314">
    <property type="component" value="Unassembled WGS sequence"/>
</dbReference>
<proteinExistence type="predicted"/>
<dbReference type="RefSeq" id="WP_141165090.1">
    <property type="nucleotide sequence ID" value="NZ_VHLH01000001.1"/>
</dbReference>
<name>A0A506UHJ1_9HYPH</name>
<feature type="compositionally biased region" description="Basic and acidic residues" evidence="2">
    <location>
        <begin position="238"/>
        <end position="256"/>
    </location>
</feature>
<evidence type="ECO:0000256" key="1">
    <source>
        <dbReference type="SAM" id="Coils"/>
    </source>
</evidence>
<keyword evidence="4" id="KW-1185">Reference proteome</keyword>
<comment type="caution">
    <text evidence="3">The sequence shown here is derived from an EMBL/GenBank/DDBJ whole genome shotgun (WGS) entry which is preliminary data.</text>
</comment>
<dbReference type="AlphaFoldDB" id="A0A506UHJ1"/>
<keyword evidence="1" id="KW-0175">Coiled coil</keyword>
<reference evidence="3 4" key="1">
    <citation type="submission" date="2019-06" db="EMBL/GenBank/DDBJ databases">
        <authorList>
            <person name="Li M."/>
        </authorList>
    </citation>
    <scope>NUCLEOTIDE SEQUENCE [LARGE SCALE GENOMIC DNA]</scope>
    <source>
        <strain evidence="3 4">BGMRC6574</strain>
    </source>
</reference>
<feature type="compositionally biased region" description="Basic and acidic residues" evidence="2">
    <location>
        <begin position="397"/>
        <end position="413"/>
    </location>
</feature>
<sequence length="413" mass="46822">MIQYGLVFALGFFAAALLALLISPILHRRVVVLTERRMRDTIALTDSEVRAEKDAARARYAGENRRLSVMLAEERRRRETTAGEHARLKDEFAKARRQLRELDGRIGELVDAGARISAELGQEQEHGASMENDVTEARHDGEAKARRIDTLVTQLGNLSARIEEMRIEIATRDTRIETMRSQIDSLRTDRQRLRDDLRRTETEAHPQTEREGETQERPDEQVDRPRSLDGRLASRIAELSDREAALERRQNDDRRSPATATTDQMDESREEISAAVDLSPEKPSDIERTETIEQTLMRAERAVGDLMGGRSERTMDRTATGAAIGHRVERLRKRHAALVDALGRERQGEDDQQLREEIAEIAAMMVDLTARREGAASPIHGILTRPDAQDATTHPSLAEHMRRRIAERSEEEG</sequence>
<dbReference type="OrthoDB" id="8304872at2"/>
<feature type="region of interest" description="Disordered" evidence="2">
    <location>
        <begin position="180"/>
        <end position="282"/>
    </location>
</feature>
<evidence type="ECO:0000313" key="3">
    <source>
        <dbReference type="EMBL" id="TPW32787.1"/>
    </source>
</evidence>
<evidence type="ECO:0000313" key="4">
    <source>
        <dbReference type="Proteomes" id="UP000320314"/>
    </source>
</evidence>
<dbReference type="EMBL" id="VHLH01000001">
    <property type="protein sequence ID" value="TPW32787.1"/>
    <property type="molecule type" value="Genomic_DNA"/>
</dbReference>
<feature type="region of interest" description="Disordered" evidence="2">
    <location>
        <begin position="120"/>
        <end position="142"/>
    </location>
</feature>
<feature type="compositionally biased region" description="Basic and acidic residues" evidence="2">
    <location>
        <begin position="186"/>
        <end position="229"/>
    </location>
</feature>
<gene>
    <name evidence="3" type="ORF">FJU11_00745</name>
</gene>
<accession>A0A506UHJ1</accession>
<organism evidence="3 4">
    <name type="scientific">Pararhizobium mangrovi</name>
    <dbReference type="NCBI Taxonomy" id="2590452"/>
    <lineage>
        <taxon>Bacteria</taxon>
        <taxon>Pseudomonadati</taxon>
        <taxon>Pseudomonadota</taxon>
        <taxon>Alphaproteobacteria</taxon>
        <taxon>Hyphomicrobiales</taxon>
        <taxon>Rhizobiaceae</taxon>
        <taxon>Rhizobium/Agrobacterium group</taxon>
        <taxon>Pararhizobium</taxon>
    </lineage>
</organism>
<feature type="region of interest" description="Disordered" evidence="2">
    <location>
        <begin position="379"/>
        <end position="413"/>
    </location>
</feature>
<protein>
    <submittedName>
        <fullName evidence="3">Uncharacterized protein</fullName>
    </submittedName>
</protein>
<evidence type="ECO:0000256" key="2">
    <source>
        <dbReference type="SAM" id="MobiDB-lite"/>
    </source>
</evidence>
<feature type="coiled-coil region" evidence="1">
    <location>
        <begin position="71"/>
        <end position="105"/>
    </location>
</feature>